<feature type="domain" description="tRNA wybutosine-synthesis" evidence="1">
    <location>
        <begin position="221"/>
        <end position="265"/>
    </location>
</feature>
<reference evidence="3" key="2">
    <citation type="submission" date="2020-09" db="EMBL/GenBank/DDBJ databases">
        <authorList>
            <person name="Sun Q."/>
            <person name="Sedlacek I."/>
        </authorList>
    </citation>
    <scope>NUCLEOTIDE SEQUENCE</scope>
    <source>
        <strain evidence="3">CCM 7905</strain>
    </source>
</reference>
<dbReference type="InterPro" id="IPR024344">
    <property type="entry name" value="MDMPI_metal-binding"/>
</dbReference>
<dbReference type="InterPro" id="IPR017518">
    <property type="entry name" value="CHP03084"/>
</dbReference>
<evidence type="ECO:0000313" key="4">
    <source>
        <dbReference type="Proteomes" id="UP000654257"/>
    </source>
</evidence>
<proteinExistence type="predicted"/>
<evidence type="ECO:0000259" key="2">
    <source>
        <dbReference type="Pfam" id="PF11716"/>
    </source>
</evidence>
<evidence type="ECO:0008006" key="5">
    <source>
        <dbReference type="Google" id="ProtNLM"/>
    </source>
</evidence>
<dbReference type="InterPro" id="IPR013917">
    <property type="entry name" value="tRNA_wybutosine-synth"/>
</dbReference>
<gene>
    <name evidence="3" type="ORF">GCM10007304_08500</name>
</gene>
<feature type="domain" description="Mycothiol-dependent maleylpyruvate isomerase metal-binding" evidence="2">
    <location>
        <begin position="42"/>
        <end position="185"/>
    </location>
</feature>
<dbReference type="Proteomes" id="UP000654257">
    <property type="component" value="Unassembled WGS sequence"/>
</dbReference>
<dbReference type="Pfam" id="PF11716">
    <property type="entry name" value="MDMPI_N"/>
    <property type="match status" value="1"/>
</dbReference>
<dbReference type="GO" id="GO:0046872">
    <property type="term" value="F:metal ion binding"/>
    <property type="evidence" value="ECO:0007669"/>
    <property type="project" value="InterPro"/>
</dbReference>
<dbReference type="AlphaFoldDB" id="A0A917CSY5"/>
<keyword evidence="4" id="KW-1185">Reference proteome</keyword>
<dbReference type="InterPro" id="IPR034660">
    <property type="entry name" value="DinB/YfiT-like"/>
</dbReference>
<protein>
    <recommendedName>
        <fullName evidence="5">TIGR03084 family protein</fullName>
    </recommendedName>
</protein>
<evidence type="ECO:0000313" key="3">
    <source>
        <dbReference type="EMBL" id="GGF96820.1"/>
    </source>
</evidence>
<dbReference type="InterPro" id="IPR017517">
    <property type="entry name" value="Maleyloyr_isom"/>
</dbReference>
<evidence type="ECO:0000259" key="1">
    <source>
        <dbReference type="Pfam" id="PF08608"/>
    </source>
</evidence>
<dbReference type="Pfam" id="PF08608">
    <property type="entry name" value="Wyosine_form"/>
    <property type="match status" value="1"/>
</dbReference>
<dbReference type="NCBIfam" id="TIGR03083">
    <property type="entry name" value="maleylpyruvate isomerase family mycothiol-dependent enzyme"/>
    <property type="match status" value="1"/>
</dbReference>
<comment type="caution">
    <text evidence="3">The sequence shown here is derived from an EMBL/GenBank/DDBJ whole genome shotgun (WGS) entry which is preliminary data.</text>
</comment>
<sequence length="304" mass="32292">MANPIVLGVVTTPLNKQARLLFCEDDATVLPMASLTAILADLRAEGDALDAMVSDADSSVWQTPTPAAGWTVAHQIAHLHWTDHVSALTAAGAAGDEDADAAFDAVIADAMAAPDTFVDTAAETLATEQITSLLALWRLGRAQLLDVLPRVPDGTKIRWFGPPMSPASMATARIMETWAHGQDVADALGVERTPTARLKHVAHIGVRTRDFAYAVHGRPAPAEQFRTELTAPDGDLWTWGPEDASQRITGPAEDFCLLVTQRAHRDDLEVSATGADATHWLTIAQAFAGAPGSGRSKSAGRDPR</sequence>
<dbReference type="Gene3D" id="1.20.120.450">
    <property type="entry name" value="dinb family like domain"/>
    <property type="match status" value="1"/>
</dbReference>
<dbReference type="NCBIfam" id="TIGR03084">
    <property type="entry name" value="TIGR03084 family metal-binding protein"/>
    <property type="match status" value="1"/>
</dbReference>
<reference evidence="3" key="1">
    <citation type="journal article" date="2014" name="Int. J. Syst. Evol. Microbiol.">
        <title>Complete genome sequence of Corynebacterium casei LMG S-19264T (=DSM 44701T), isolated from a smear-ripened cheese.</title>
        <authorList>
            <consortium name="US DOE Joint Genome Institute (JGI-PGF)"/>
            <person name="Walter F."/>
            <person name="Albersmeier A."/>
            <person name="Kalinowski J."/>
            <person name="Ruckert C."/>
        </authorList>
    </citation>
    <scope>NUCLEOTIDE SEQUENCE</scope>
    <source>
        <strain evidence="3">CCM 7905</strain>
    </source>
</reference>
<dbReference type="EMBL" id="BMCU01000001">
    <property type="protein sequence ID" value="GGF96820.1"/>
    <property type="molecule type" value="Genomic_DNA"/>
</dbReference>
<accession>A0A917CSY5</accession>
<organism evidence="3 4">
    <name type="scientific">Rhodococcoides trifolii</name>
    <dbReference type="NCBI Taxonomy" id="908250"/>
    <lineage>
        <taxon>Bacteria</taxon>
        <taxon>Bacillati</taxon>
        <taxon>Actinomycetota</taxon>
        <taxon>Actinomycetes</taxon>
        <taxon>Mycobacteriales</taxon>
        <taxon>Nocardiaceae</taxon>
        <taxon>Rhodococcoides</taxon>
    </lineage>
</organism>
<dbReference type="SUPFAM" id="SSF109854">
    <property type="entry name" value="DinB/YfiT-like putative metalloenzymes"/>
    <property type="match status" value="1"/>
</dbReference>
<name>A0A917CSY5_9NOCA</name>